<dbReference type="EMBL" id="CP033920">
    <property type="protein sequence ID" value="AZA49564.1"/>
    <property type="molecule type" value="Genomic_DNA"/>
</dbReference>
<gene>
    <name evidence="1" type="ORF">EG346_15875</name>
    <name evidence="2" type="ORF">NCTC13533_01689</name>
</gene>
<dbReference type="Gene3D" id="3.40.50.1110">
    <property type="entry name" value="SGNH hydrolase"/>
    <property type="match status" value="1"/>
</dbReference>
<keyword evidence="4" id="KW-1185">Reference proteome</keyword>
<dbReference type="Proteomes" id="UP000255224">
    <property type="component" value="Unassembled WGS sequence"/>
</dbReference>
<reference evidence="4" key="2">
    <citation type="submission" date="2018-11" db="EMBL/GenBank/DDBJ databases">
        <title>Proposal to divide the Flavobacteriaceae and reorganize its genera based on Amino Acid Identity values calculated from whole genome sequences.</title>
        <authorList>
            <person name="Nicholson A.C."/>
            <person name="Gulvik C.A."/>
            <person name="Whitney A.M."/>
            <person name="Humrighouse B.W."/>
            <person name="Bell M."/>
            <person name="Holmes B."/>
            <person name="Steigerwalt A.G."/>
            <person name="Villarma A."/>
            <person name="Sheth M."/>
            <person name="Batra D."/>
            <person name="Pryor J."/>
            <person name="Bernardet J.-F."/>
            <person name="Hugo C."/>
            <person name="Kampfer P."/>
            <person name="Newman J."/>
            <person name="McQuiston J.R."/>
        </authorList>
    </citation>
    <scope>NUCLEOTIDE SEQUENCE [LARGE SCALE GENOMIC DNA]</scope>
    <source>
        <strain evidence="4">G0188</strain>
    </source>
</reference>
<organism evidence="2 3">
    <name type="scientific">Chryseobacterium carnipullorum</name>
    <dbReference type="NCBI Taxonomy" id="1124835"/>
    <lineage>
        <taxon>Bacteria</taxon>
        <taxon>Pseudomonadati</taxon>
        <taxon>Bacteroidota</taxon>
        <taxon>Flavobacteriia</taxon>
        <taxon>Flavobacteriales</taxon>
        <taxon>Weeksellaceae</taxon>
        <taxon>Chryseobacterium group</taxon>
        <taxon>Chryseobacterium</taxon>
    </lineage>
</organism>
<evidence type="ECO:0000313" key="4">
    <source>
        <dbReference type="Proteomes" id="UP000273270"/>
    </source>
</evidence>
<dbReference type="RefSeq" id="WP_123879907.1">
    <property type="nucleotide sequence ID" value="NZ_CP033920.1"/>
</dbReference>
<dbReference type="AlphaFoldDB" id="A0A376DU34"/>
<sequence length="738" mass="79962">MTNFLIPITVNQLPQIAELDGKQGMFILPDGSININKKDGTWMTINKKSDHAGILSPSDSISVEPGFAKWYWAGPGTYANAGNFVFEKFGVLSYNGSHWQGLEVEMPEVSVADEFKIENNEDAQGAQQINNWLINKVEGGEAGGSSTATEEIGSFDKIIGVNSVGNDSDSLNYVFPGVTPDFVKCKTNDNIADSIQSARIVKTGHVNLASSGLFKFCIGTFDGTIFHTSWISEALQGLVGWNAFTLEKKLLPGQIIGVTGITTPSGPTASIRFASNGGASANKLVQYSTVVGNTDIFNPGSYYSLYFDLYNIDYVESSTGEFNLKKSASKIVNDFAANNYKSSFFKNQGATVANAETNQSAGYAVVKLGNSVNHFLEKIEVRAQTAGSYNIVIGFIDQWNKLIEKKVLSVNLNAGINTLNINDIFEKDDVIGFKLPSKFPVNNAVGSSANLFVSADYGSSLAPVPGSTLPIKLFLSEYIKSNIATKSEVISVKNDLSAVENQFMKDGKKVKLIFQNDGTVKFEYSLGYSRTLFMGNSITLSVPDTGPNPGWWGTWGMSASEKNKDYCHIYLAKMKDLNPAATVNPVNISLWEYVVSTATGSSYTFDYSTLDVHFTNAPEVIFLKIGENVSWNQYFKNRFRDLMEYIILKNPTAIIKVCGVFWANSSIDSDMSAIAAEKGKQFIPLSQLDVPGSRSFIGAVVKGDDGQNHTVNLGGVAAHPGDSGMATMGNACFNSLGL</sequence>
<proteinExistence type="predicted"/>
<reference evidence="2 3" key="1">
    <citation type="submission" date="2018-06" db="EMBL/GenBank/DDBJ databases">
        <authorList>
            <consortium name="Pathogen Informatics"/>
            <person name="Doyle S."/>
        </authorList>
    </citation>
    <scope>NUCLEOTIDE SEQUENCE [LARGE SCALE GENOMIC DNA]</scope>
    <source>
        <strain evidence="2 3">NCTC13533</strain>
    </source>
</reference>
<name>A0A376DU34_CHRCU</name>
<evidence type="ECO:0000313" key="2">
    <source>
        <dbReference type="EMBL" id="STC94830.1"/>
    </source>
</evidence>
<dbReference type="GO" id="GO:0016788">
    <property type="term" value="F:hydrolase activity, acting on ester bonds"/>
    <property type="evidence" value="ECO:0007669"/>
    <property type="project" value="UniProtKB-ARBA"/>
</dbReference>
<accession>A0A376DU34</accession>
<dbReference type="KEGG" id="ccau:EG346_15875"/>
<evidence type="ECO:0000313" key="1">
    <source>
        <dbReference type="EMBL" id="AZA49564.1"/>
    </source>
</evidence>
<dbReference type="InterPro" id="IPR036514">
    <property type="entry name" value="SGNH_hydro_sf"/>
</dbReference>
<dbReference type="OrthoDB" id="1091634at2"/>
<evidence type="ECO:0008006" key="5">
    <source>
        <dbReference type="Google" id="ProtNLM"/>
    </source>
</evidence>
<accession>A0A3G6M1T6</accession>
<protein>
    <recommendedName>
        <fullName evidence="5">SGNH/GDSL hydrolase family protein</fullName>
    </recommendedName>
</protein>
<evidence type="ECO:0000313" key="3">
    <source>
        <dbReference type="Proteomes" id="UP000255224"/>
    </source>
</evidence>
<dbReference type="EMBL" id="UFVQ01000003">
    <property type="protein sequence ID" value="STC94830.1"/>
    <property type="molecule type" value="Genomic_DNA"/>
</dbReference>
<reference evidence="1" key="3">
    <citation type="submission" date="2018-11" db="EMBL/GenBank/DDBJ databases">
        <title>Proposal to divide the Flavobacteriaceae and reorganize its genera based on Amino Acid Identity values calculated from whole genome sequences.</title>
        <authorList>
            <person name="Nicholson A.C."/>
            <person name="Gulvik C.A."/>
            <person name="Whitney A.M."/>
            <person name="Humrighouse B.W."/>
            <person name="Bell M."/>
            <person name="Holmes B."/>
            <person name="Steigerwalt A."/>
            <person name="Villarma A."/>
            <person name="Sheth M."/>
            <person name="Batra D."/>
            <person name="Pryor J."/>
            <person name="Bernardet J.-F."/>
            <person name="Hugo C."/>
            <person name="Kampfer P."/>
            <person name="Newman J."/>
            <person name="Mcquiston J.R."/>
        </authorList>
    </citation>
    <scope>NUCLEOTIDE SEQUENCE [LARGE SCALE GENOMIC DNA]</scope>
    <source>
        <strain evidence="1">G0188</strain>
    </source>
</reference>
<dbReference type="Proteomes" id="UP000273270">
    <property type="component" value="Chromosome"/>
</dbReference>